<dbReference type="GO" id="GO:0016787">
    <property type="term" value="F:hydrolase activity"/>
    <property type="evidence" value="ECO:0007669"/>
    <property type="project" value="UniProtKB-KW"/>
</dbReference>
<reference evidence="4" key="1">
    <citation type="submission" date="2023-06" db="EMBL/GenBank/DDBJ databases">
        <title>Genome-scale phylogeny and comparative genomics of the fungal order Sordariales.</title>
        <authorList>
            <consortium name="Lawrence Berkeley National Laboratory"/>
            <person name="Hensen N."/>
            <person name="Bonometti L."/>
            <person name="Westerberg I."/>
            <person name="Brannstrom I.O."/>
            <person name="Guillou S."/>
            <person name="Cros-Aarteil S."/>
            <person name="Calhoun S."/>
            <person name="Haridas S."/>
            <person name="Kuo A."/>
            <person name="Mondo S."/>
            <person name="Pangilinan J."/>
            <person name="Riley R."/>
            <person name="Labutti K."/>
            <person name="Andreopoulos B."/>
            <person name="Lipzen A."/>
            <person name="Chen C."/>
            <person name="Yanf M."/>
            <person name="Daum C."/>
            <person name="Ng V."/>
            <person name="Clum A."/>
            <person name="Steindorff A."/>
            <person name="Ohm R."/>
            <person name="Martin F."/>
            <person name="Silar P."/>
            <person name="Natvig D."/>
            <person name="Lalanne C."/>
            <person name="Gautier V."/>
            <person name="Ament-Velasquez S.L."/>
            <person name="Kruys A."/>
            <person name="Hutchinson M.I."/>
            <person name="Powell A.J."/>
            <person name="Barry K."/>
            <person name="Miller A.N."/>
            <person name="Grigoriev I.V."/>
            <person name="Debuchy R."/>
            <person name="Gladieux P."/>
            <person name="Thoren M.H."/>
            <person name="Johannesson H."/>
        </authorList>
    </citation>
    <scope>NUCLEOTIDE SEQUENCE</scope>
    <source>
        <strain evidence="4">CBS 606.72</strain>
    </source>
</reference>
<protein>
    <submittedName>
        <fullName evidence="4">Serine hydrolase FSH</fullName>
    </submittedName>
</protein>
<dbReference type="GO" id="GO:0044550">
    <property type="term" value="P:secondary metabolite biosynthetic process"/>
    <property type="evidence" value="ECO:0007669"/>
    <property type="project" value="TreeGrafter"/>
</dbReference>
<keyword evidence="2 4" id="KW-0378">Hydrolase</keyword>
<dbReference type="Pfam" id="PF03959">
    <property type="entry name" value="FSH1"/>
    <property type="match status" value="1"/>
</dbReference>
<dbReference type="PANTHER" id="PTHR48070">
    <property type="entry name" value="ESTERASE OVCA2"/>
    <property type="match status" value="1"/>
</dbReference>
<proteinExistence type="inferred from homology"/>
<sequence length="262" mass="29007">MAPVDPNLGSPRILCLHGGGVNGKVFRLQCRALLSGGLANHFRLVFPNGPFPCDAHPAIAPVYGDYGPFYRWLRWEEFHEKLDARHTAIEVLDHLCTQMDADEGTGEWVGVLGFSQGAKLAASLLWEQEHIKGPVPLLRADVRFRFGVFMAGSAPLVLFDPHGTLGPPPKHIDTAETIGMQFTDWPINNMGNHAISSPTLHVHGRQDPGIQGHRKLWEYYVKPGSAKLFEWDGDHRIPLKTTDVMPVVNEIIAMAKKSGLLM</sequence>
<dbReference type="InterPro" id="IPR050593">
    <property type="entry name" value="LovG"/>
</dbReference>
<dbReference type="Proteomes" id="UP001175000">
    <property type="component" value="Unassembled WGS sequence"/>
</dbReference>
<evidence type="ECO:0000313" key="4">
    <source>
        <dbReference type="EMBL" id="KAK0609479.1"/>
    </source>
</evidence>
<evidence type="ECO:0000313" key="5">
    <source>
        <dbReference type="Proteomes" id="UP001175000"/>
    </source>
</evidence>
<dbReference type="InterPro" id="IPR005645">
    <property type="entry name" value="FSH-like_dom"/>
</dbReference>
<dbReference type="InterPro" id="IPR029058">
    <property type="entry name" value="AB_hydrolase_fold"/>
</dbReference>
<evidence type="ECO:0000259" key="3">
    <source>
        <dbReference type="Pfam" id="PF03959"/>
    </source>
</evidence>
<dbReference type="SUPFAM" id="SSF53474">
    <property type="entry name" value="alpha/beta-Hydrolases"/>
    <property type="match status" value="1"/>
</dbReference>
<keyword evidence="5" id="KW-1185">Reference proteome</keyword>
<comment type="caution">
    <text evidence="4">The sequence shown here is derived from an EMBL/GenBank/DDBJ whole genome shotgun (WGS) entry which is preliminary data.</text>
</comment>
<dbReference type="EMBL" id="JAULSU010000008">
    <property type="protein sequence ID" value="KAK0609479.1"/>
    <property type="molecule type" value="Genomic_DNA"/>
</dbReference>
<gene>
    <name evidence="4" type="ORF">B0T14DRAFT_532006</name>
</gene>
<name>A0AA39U205_9PEZI</name>
<organism evidence="4 5">
    <name type="scientific">Immersiella caudata</name>
    <dbReference type="NCBI Taxonomy" id="314043"/>
    <lineage>
        <taxon>Eukaryota</taxon>
        <taxon>Fungi</taxon>
        <taxon>Dikarya</taxon>
        <taxon>Ascomycota</taxon>
        <taxon>Pezizomycotina</taxon>
        <taxon>Sordariomycetes</taxon>
        <taxon>Sordariomycetidae</taxon>
        <taxon>Sordariales</taxon>
        <taxon>Lasiosphaeriaceae</taxon>
        <taxon>Immersiella</taxon>
    </lineage>
</organism>
<evidence type="ECO:0000256" key="2">
    <source>
        <dbReference type="ARBA" id="ARBA00022801"/>
    </source>
</evidence>
<accession>A0AA39U205</accession>
<evidence type="ECO:0000256" key="1">
    <source>
        <dbReference type="ARBA" id="ARBA00005863"/>
    </source>
</evidence>
<dbReference type="PANTHER" id="PTHR48070:SF3">
    <property type="entry name" value="ESTERASE DBAE-RELATED"/>
    <property type="match status" value="1"/>
</dbReference>
<dbReference type="AlphaFoldDB" id="A0AA39U205"/>
<feature type="domain" description="Serine hydrolase" evidence="3">
    <location>
        <begin position="11"/>
        <end position="245"/>
    </location>
</feature>
<dbReference type="GO" id="GO:0005634">
    <property type="term" value="C:nucleus"/>
    <property type="evidence" value="ECO:0007669"/>
    <property type="project" value="TreeGrafter"/>
</dbReference>
<comment type="similarity">
    <text evidence="1">Belongs to the LovG family.</text>
</comment>
<dbReference type="GO" id="GO:0005737">
    <property type="term" value="C:cytoplasm"/>
    <property type="evidence" value="ECO:0007669"/>
    <property type="project" value="TreeGrafter"/>
</dbReference>
<dbReference type="Gene3D" id="3.40.50.1820">
    <property type="entry name" value="alpha/beta hydrolase"/>
    <property type="match status" value="1"/>
</dbReference>